<feature type="transmembrane region" description="Helical" evidence="1">
    <location>
        <begin position="161"/>
        <end position="178"/>
    </location>
</feature>
<feature type="transmembrane region" description="Helical" evidence="1">
    <location>
        <begin position="880"/>
        <end position="901"/>
    </location>
</feature>
<evidence type="ECO:0000313" key="3">
    <source>
        <dbReference type="WBParaSite" id="BXY_0540100.1"/>
    </source>
</evidence>
<feature type="transmembrane region" description="Helical" evidence="1">
    <location>
        <begin position="964"/>
        <end position="987"/>
    </location>
</feature>
<feature type="transmembrane region" description="Helical" evidence="1">
    <location>
        <begin position="632"/>
        <end position="654"/>
    </location>
</feature>
<sequence length="1087" mass="123013">MIVGCFYDPPYVPNGLKVLAAVELSVIVMAVLALAAMSVAVYRSNLTTNLSRVILLNDMMCAMGYLPTRAYMLYGLISDDLFYSDRTNFGVRRIHDYFLSARYNTLGTIGLAVNLFSRYPKCNFGTRGSMIGLAVSVAQWASSIFILQLDARYKEVQVAIFFYYALTLTVSIWAVRAFRKNLVRLYGLNRYHIARKVDISIQIRSLKTMQTLLDLSAVRLTICTCLLAFIVFYQMAKCLTVDYKYTGMLHDILFEAFDVIIPVLTLSENYTLRMKVSCSSARIVPMQNALGDKISLVNNDTDAHFTTLKNFWDAGLTGIVYDPKIQMLYVFAFIGFFSVTTVSVVLTIPFKRHLSRLYGQHKFDLRNKTMISIQLRSLSILKSALYLSLARLYIGAPILTIIYAYLAPACMMNASRYVGALHDIIFESFDTIIPFWTLWNEPLLRKKAPCFSKRQSKNVGMRNALGQKISLSNNGDRYFEGLRGMWKIEGLITLVKIVYDSQYSYERTDPIRMYHDFFVLTKYNMMGVSGIILYLFSKYTNANFGRRGLFYGLSCSTSAWTFAISGNLGDPQIQILYVITLAGVFSVTTVSVMLTIPFKRHLSRLYSQHKFDLRSKTMISIQLRSLSILKSALYLSLARLYIGAPILTIIYAYMAPACMITGSRYVGALHDIIFESFDTIIPFWTLWNEPLLRKKAPCFSRRRNKDVGMRNALGQKISLSNNGDKHFEELKGMWENVSGVASFGSTGLMSASPSKACCCDSPDDVPFNLKVVSAIELVVVVVSLYTTLIFTVSIIRYRLLTSLSKVLLLNESFCSFGYLSLRLIILINVVFNSRYTYSKDDRMGLYHDFFVCSKYDMIAISGIMLYIFCKFTNSNFGCKGAFNGLLCTLISWVLSIVGLFGDSHTNTYHLLLASLMFTVTAGSVVLTIPFKSQLASLYFQHKFDLHNKTMISIQLRSLSIQKSVMYLSLVRLFIGLPILVFILAYMVPHCLLMESRYVGALHDIVFQSFDIAIPFWIFWNEPLLRKKIPCRPAEHGKDMAMRNALGQKISVINSGDRHFAELRQAGLPGPAFSRAWPAALDRSLSHA</sequence>
<feature type="transmembrane region" description="Helical" evidence="1">
    <location>
        <begin position="97"/>
        <end position="116"/>
    </location>
</feature>
<feature type="transmembrane region" description="Helical" evidence="1">
    <location>
        <begin position="212"/>
        <end position="236"/>
    </location>
</feature>
<keyword evidence="1" id="KW-0472">Membrane</keyword>
<feature type="transmembrane region" description="Helical" evidence="1">
    <location>
        <begin position="771"/>
        <end position="795"/>
    </location>
</feature>
<feature type="transmembrane region" description="Helical" evidence="1">
    <location>
        <begin position="575"/>
        <end position="596"/>
    </location>
</feature>
<keyword evidence="1" id="KW-0812">Transmembrane</keyword>
<feature type="transmembrane region" description="Helical" evidence="1">
    <location>
        <begin position="548"/>
        <end position="569"/>
    </location>
</feature>
<feature type="transmembrane region" description="Helical" evidence="1">
    <location>
        <begin position="517"/>
        <end position="536"/>
    </location>
</feature>
<dbReference type="Proteomes" id="UP000095284">
    <property type="component" value="Unplaced"/>
</dbReference>
<feature type="transmembrane region" description="Helical" evidence="1">
    <location>
        <begin position="807"/>
        <end position="831"/>
    </location>
</feature>
<proteinExistence type="predicted"/>
<dbReference type="WBParaSite" id="BXY_0540100.1">
    <property type="protein sequence ID" value="BXY_0540100.1"/>
    <property type="gene ID" value="BXY_0540100"/>
</dbReference>
<feature type="transmembrane region" description="Helical" evidence="1">
    <location>
        <begin position="384"/>
        <end position="406"/>
    </location>
</feature>
<accession>A0A1I7RXD5</accession>
<protein>
    <submittedName>
        <fullName evidence="3">G protein-coupled receptor</fullName>
    </submittedName>
</protein>
<feature type="transmembrane region" description="Helical" evidence="1">
    <location>
        <begin position="128"/>
        <end position="149"/>
    </location>
</feature>
<organism evidence="2 3">
    <name type="scientific">Bursaphelenchus xylophilus</name>
    <name type="common">Pinewood nematode worm</name>
    <name type="synonym">Aphelenchoides xylophilus</name>
    <dbReference type="NCBI Taxonomy" id="6326"/>
    <lineage>
        <taxon>Eukaryota</taxon>
        <taxon>Metazoa</taxon>
        <taxon>Ecdysozoa</taxon>
        <taxon>Nematoda</taxon>
        <taxon>Chromadorea</taxon>
        <taxon>Rhabditida</taxon>
        <taxon>Tylenchina</taxon>
        <taxon>Tylenchomorpha</taxon>
        <taxon>Aphelenchoidea</taxon>
        <taxon>Aphelenchoididae</taxon>
        <taxon>Bursaphelenchus</taxon>
    </lineage>
</organism>
<reference evidence="3" key="1">
    <citation type="submission" date="2016-11" db="UniProtKB">
        <authorList>
            <consortium name="WormBaseParasite"/>
        </authorList>
    </citation>
    <scope>IDENTIFICATION</scope>
</reference>
<feature type="transmembrane region" description="Helical" evidence="1">
    <location>
        <begin position="18"/>
        <end position="42"/>
    </location>
</feature>
<keyword evidence="1" id="KW-1133">Transmembrane helix</keyword>
<name>A0A1I7RXD5_BURXY</name>
<feature type="transmembrane region" description="Helical" evidence="1">
    <location>
        <begin position="843"/>
        <end position="868"/>
    </location>
</feature>
<dbReference type="AlphaFoldDB" id="A0A1I7RXD5"/>
<feature type="transmembrane region" description="Helical" evidence="1">
    <location>
        <begin position="327"/>
        <end position="348"/>
    </location>
</feature>
<evidence type="ECO:0000256" key="1">
    <source>
        <dbReference type="SAM" id="Phobius"/>
    </source>
</evidence>
<feature type="transmembrane region" description="Helical" evidence="1">
    <location>
        <begin position="907"/>
        <end position="930"/>
    </location>
</feature>
<feature type="transmembrane region" description="Helical" evidence="1">
    <location>
        <begin position="54"/>
        <end position="77"/>
    </location>
</feature>
<evidence type="ECO:0000313" key="2">
    <source>
        <dbReference type="Proteomes" id="UP000095284"/>
    </source>
</evidence>